<keyword evidence="1" id="KW-0472">Membrane</keyword>
<dbReference type="EMBL" id="ML977311">
    <property type="protein sequence ID" value="KAF2122308.1"/>
    <property type="molecule type" value="Genomic_DNA"/>
</dbReference>
<evidence type="ECO:0000256" key="1">
    <source>
        <dbReference type="SAM" id="Phobius"/>
    </source>
</evidence>
<organism evidence="2 3">
    <name type="scientific">Lophiotrema nucula</name>
    <dbReference type="NCBI Taxonomy" id="690887"/>
    <lineage>
        <taxon>Eukaryota</taxon>
        <taxon>Fungi</taxon>
        <taxon>Dikarya</taxon>
        <taxon>Ascomycota</taxon>
        <taxon>Pezizomycotina</taxon>
        <taxon>Dothideomycetes</taxon>
        <taxon>Pleosporomycetidae</taxon>
        <taxon>Pleosporales</taxon>
        <taxon>Lophiotremataceae</taxon>
        <taxon>Lophiotrema</taxon>
    </lineage>
</organism>
<accession>A0A6A5ZVD7</accession>
<protein>
    <submittedName>
        <fullName evidence="2">Uncharacterized protein</fullName>
    </submittedName>
</protein>
<keyword evidence="1" id="KW-0812">Transmembrane</keyword>
<name>A0A6A5ZVD7_9PLEO</name>
<keyword evidence="1" id="KW-1133">Transmembrane helix</keyword>
<gene>
    <name evidence="2" type="ORF">BDV96DRAFT_640357</name>
</gene>
<proteinExistence type="predicted"/>
<evidence type="ECO:0000313" key="3">
    <source>
        <dbReference type="Proteomes" id="UP000799770"/>
    </source>
</evidence>
<dbReference type="Proteomes" id="UP000799770">
    <property type="component" value="Unassembled WGS sequence"/>
</dbReference>
<sequence>MEDGKGKKRGNIGAGKGIELQGQNLWFTLPGELREMVYEKLFKKEIVVVFQEGMLEKWSVKKLETIDKEENGEIRSVEKSTGVLSLLLTCLLFYFTTGITI</sequence>
<feature type="transmembrane region" description="Helical" evidence="1">
    <location>
        <begin position="83"/>
        <end position="100"/>
    </location>
</feature>
<reference evidence="2" key="1">
    <citation type="journal article" date="2020" name="Stud. Mycol.">
        <title>101 Dothideomycetes genomes: a test case for predicting lifestyles and emergence of pathogens.</title>
        <authorList>
            <person name="Haridas S."/>
            <person name="Albert R."/>
            <person name="Binder M."/>
            <person name="Bloem J."/>
            <person name="Labutti K."/>
            <person name="Salamov A."/>
            <person name="Andreopoulos B."/>
            <person name="Baker S."/>
            <person name="Barry K."/>
            <person name="Bills G."/>
            <person name="Bluhm B."/>
            <person name="Cannon C."/>
            <person name="Castanera R."/>
            <person name="Culley D."/>
            <person name="Daum C."/>
            <person name="Ezra D."/>
            <person name="Gonzalez J."/>
            <person name="Henrissat B."/>
            <person name="Kuo A."/>
            <person name="Liang C."/>
            <person name="Lipzen A."/>
            <person name="Lutzoni F."/>
            <person name="Magnuson J."/>
            <person name="Mondo S."/>
            <person name="Nolan M."/>
            <person name="Ohm R."/>
            <person name="Pangilinan J."/>
            <person name="Park H.-J."/>
            <person name="Ramirez L."/>
            <person name="Alfaro M."/>
            <person name="Sun H."/>
            <person name="Tritt A."/>
            <person name="Yoshinaga Y."/>
            <person name="Zwiers L.-H."/>
            <person name="Turgeon B."/>
            <person name="Goodwin S."/>
            <person name="Spatafora J."/>
            <person name="Crous P."/>
            <person name="Grigoriev I."/>
        </authorList>
    </citation>
    <scope>NUCLEOTIDE SEQUENCE</scope>
    <source>
        <strain evidence="2">CBS 627.86</strain>
    </source>
</reference>
<keyword evidence="3" id="KW-1185">Reference proteome</keyword>
<evidence type="ECO:0000313" key="2">
    <source>
        <dbReference type="EMBL" id="KAF2122308.1"/>
    </source>
</evidence>
<dbReference type="AlphaFoldDB" id="A0A6A5ZVD7"/>